<dbReference type="Proteomes" id="UP001552299">
    <property type="component" value="Unassembled WGS sequence"/>
</dbReference>
<sequence>MGSLGPELPKVDLSGLDATRFDEEIWAKARSTIAQALETHDGFEVIYSELPYHGFLLKKTGFPFSALELTNPTSLITIQEYANDFWPQGNDFFCNTILNFATHMQVLILIIHRMTLECLGLEDYYDSQIKSLSYSIRFAKYHKDVLDRGNTYALPSHKDPNYISIICQHNVEGLEVQNICDEWIATKPLTNSFTVLVGEAFEAWTNGRLHAPNHRVKLKNEIEKRYAVIFSTIPILTDDIISAPKELIDEQYPLLYKSFKYYDYIKFRFTDEGDFENPLKVYCGV</sequence>
<dbReference type="AlphaFoldDB" id="A0ABD0V0P7"/>
<organism evidence="2 3">
    <name type="scientific">Dendrobium thyrsiflorum</name>
    <name type="common">Pinecone-like raceme dendrobium</name>
    <name type="synonym">Orchid</name>
    <dbReference type="NCBI Taxonomy" id="117978"/>
    <lineage>
        <taxon>Eukaryota</taxon>
        <taxon>Viridiplantae</taxon>
        <taxon>Streptophyta</taxon>
        <taxon>Embryophyta</taxon>
        <taxon>Tracheophyta</taxon>
        <taxon>Spermatophyta</taxon>
        <taxon>Magnoliopsida</taxon>
        <taxon>Liliopsida</taxon>
        <taxon>Asparagales</taxon>
        <taxon>Orchidaceae</taxon>
        <taxon>Epidendroideae</taxon>
        <taxon>Malaxideae</taxon>
        <taxon>Dendrobiinae</taxon>
        <taxon>Dendrobium</taxon>
    </lineage>
</organism>
<evidence type="ECO:0000313" key="2">
    <source>
        <dbReference type="EMBL" id="KAL0918510.1"/>
    </source>
</evidence>
<protein>
    <recommendedName>
        <fullName evidence="1">Isopenicillin N synthase-like Fe(2+) 2OG dioxygenase domain-containing protein</fullName>
    </recommendedName>
</protein>
<name>A0ABD0V0P7_DENTH</name>
<dbReference type="InterPro" id="IPR027443">
    <property type="entry name" value="IPNS-like_sf"/>
</dbReference>
<evidence type="ECO:0000313" key="3">
    <source>
        <dbReference type="Proteomes" id="UP001552299"/>
    </source>
</evidence>
<keyword evidence="3" id="KW-1185">Reference proteome</keyword>
<gene>
    <name evidence="2" type="ORF">M5K25_010519</name>
</gene>
<feature type="domain" description="Isopenicillin N synthase-like Fe(2+) 2OG dioxygenase" evidence="1">
    <location>
        <begin position="141"/>
        <end position="230"/>
    </location>
</feature>
<accession>A0ABD0V0P7</accession>
<dbReference type="PANTHER" id="PTHR47990">
    <property type="entry name" value="2-OXOGLUTARATE (2OG) AND FE(II)-DEPENDENT OXYGENASE SUPERFAMILY PROTEIN-RELATED"/>
    <property type="match status" value="1"/>
</dbReference>
<evidence type="ECO:0000259" key="1">
    <source>
        <dbReference type="Pfam" id="PF03171"/>
    </source>
</evidence>
<dbReference type="InterPro" id="IPR044861">
    <property type="entry name" value="IPNS-like_FE2OG_OXY"/>
</dbReference>
<comment type="caution">
    <text evidence="2">The sequence shown here is derived from an EMBL/GenBank/DDBJ whole genome shotgun (WGS) entry which is preliminary data.</text>
</comment>
<reference evidence="2 3" key="1">
    <citation type="journal article" date="2024" name="Plant Biotechnol. J.">
        <title>Dendrobium thyrsiflorum genome and its molecular insights into genes involved in important horticultural traits.</title>
        <authorList>
            <person name="Chen B."/>
            <person name="Wang J.Y."/>
            <person name="Zheng P.J."/>
            <person name="Li K.L."/>
            <person name="Liang Y.M."/>
            <person name="Chen X.F."/>
            <person name="Zhang C."/>
            <person name="Zhao X."/>
            <person name="He X."/>
            <person name="Zhang G.Q."/>
            <person name="Liu Z.J."/>
            <person name="Xu Q."/>
        </authorList>
    </citation>
    <scope>NUCLEOTIDE SEQUENCE [LARGE SCALE GENOMIC DNA]</scope>
    <source>
        <strain evidence="2">GZMU011</strain>
    </source>
</reference>
<dbReference type="SUPFAM" id="SSF51197">
    <property type="entry name" value="Clavaminate synthase-like"/>
    <property type="match status" value="1"/>
</dbReference>
<dbReference type="Pfam" id="PF03171">
    <property type="entry name" value="2OG-FeII_Oxy"/>
    <property type="match status" value="1"/>
</dbReference>
<dbReference type="EMBL" id="JANQDX010000009">
    <property type="protein sequence ID" value="KAL0918510.1"/>
    <property type="molecule type" value="Genomic_DNA"/>
</dbReference>
<dbReference type="InterPro" id="IPR050231">
    <property type="entry name" value="Iron_ascorbate_oxido_reductase"/>
</dbReference>
<proteinExistence type="predicted"/>
<dbReference type="Gene3D" id="2.60.120.330">
    <property type="entry name" value="B-lactam Antibiotic, Isopenicillin N Synthase, Chain"/>
    <property type="match status" value="1"/>
</dbReference>